<dbReference type="AlphaFoldDB" id="A0A4S8IJ04"/>
<gene>
    <name evidence="1" type="ORF">C4D60_Mb09t25000</name>
</gene>
<evidence type="ECO:0000313" key="2">
    <source>
        <dbReference type="Proteomes" id="UP000317650"/>
    </source>
</evidence>
<proteinExistence type="predicted"/>
<name>A0A4S8IJ04_MUSBA</name>
<comment type="caution">
    <text evidence="1">The sequence shown here is derived from an EMBL/GenBank/DDBJ whole genome shotgun (WGS) entry which is preliminary data.</text>
</comment>
<evidence type="ECO:0000313" key="1">
    <source>
        <dbReference type="EMBL" id="THU48321.1"/>
    </source>
</evidence>
<sequence length="79" mass="8437">MTKKKVLPSSSSMRDDPLPTVRSLRSLIFGKILGPFYRTAAVPFGSAFSIGNSGTANGYREKRARMSGSGVKKVTEVAA</sequence>
<keyword evidence="2" id="KW-1185">Reference proteome</keyword>
<dbReference type="Proteomes" id="UP000317650">
    <property type="component" value="Chromosome 9"/>
</dbReference>
<accession>A0A4S8IJ04</accession>
<dbReference type="EMBL" id="PYDT01000010">
    <property type="protein sequence ID" value="THU48321.1"/>
    <property type="molecule type" value="Genomic_DNA"/>
</dbReference>
<protein>
    <submittedName>
        <fullName evidence="1">Uncharacterized protein</fullName>
    </submittedName>
</protein>
<organism evidence="1 2">
    <name type="scientific">Musa balbisiana</name>
    <name type="common">Banana</name>
    <dbReference type="NCBI Taxonomy" id="52838"/>
    <lineage>
        <taxon>Eukaryota</taxon>
        <taxon>Viridiplantae</taxon>
        <taxon>Streptophyta</taxon>
        <taxon>Embryophyta</taxon>
        <taxon>Tracheophyta</taxon>
        <taxon>Spermatophyta</taxon>
        <taxon>Magnoliopsida</taxon>
        <taxon>Liliopsida</taxon>
        <taxon>Zingiberales</taxon>
        <taxon>Musaceae</taxon>
        <taxon>Musa</taxon>
    </lineage>
</organism>
<reference evidence="1 2" key="1">
    <citation type="journal article" date="2019" name="Nat. Plants">
        <title>Genome sequencing of Musa balbisiana reveals subgenome evolution and function divergence in polyploid bananas.</title>
        <authorList>
            <person name="Yao X."/>
        </authorList>
    </citation>
    <scope>NUCLEOTIDE SEQUENCE [LARGE SCALE GENOMIC DNA]</scope>
    <source>
        <strain evidence="2">cv. DH-PKW</strain>
        <tissue evidence="1">Leaves</tissue>
    </source>
</reference>